<keyword evidence="1" id="KW-0472">Membrane</keyword>
<dbReference type="EMBL" id="JBHLSV010000001">
    <property type="protein sequence ID" value="MFC0672467.1"/>
    <property type="molecule type" value="Genomic_DNA"/>
</dbReference>
<sequence length="187" mass="18731">MTGVQDDQDAPAGQRAARLVAVGGTLGVLAYLVLCGLEIFVLAPRAGAPGRTLAQIYADLGASGELPHAMALPAVVLLGGLAVCLAVIAVTFVYRRMTWLASALTYLALLTMGAPMLVIAGFAPGMALSDVYGNSGADFHTVLSAGLVGLSGAALLSLLVLCGILAVDALRSSSPGVGRPQGGTTAR</sequence>
<name>A0ABV6R658_9MICO</name>
<keyword evidence="1" id="KW-1133">Transmembrane helix</keyword>
<feature type="transmembrane region" description="Helical" evidence="1">
    <location>
        <begin position="70"/>
        <end position="94"/>
    </location>
</feature>
<protein>
    <submittedName>
        <fullName evidence="2">Uncharacterized protein</fullName>
    </submittedName>
</protein>
<feature type="transmembrane region" description="Helical" evidence="1">
    <location>
        <begin position="20"/>
        <end position="43"/>
    </location>
</feature>
<keyword evidence="3" id="KW-1185">Reference proteome</keyword>
<proteinExistence type="predicted"/>
<feature type="transmembrane region" description="Helical" evidence="1">
    <location>
        <begin position="106"/>
        <end position="127"/>
    </location>
</feature>
<keyword evidence="1" id="KW-0812">Transmembrane</keyword>
<comment type="caution">
    <text evidence="2">The sequence shown here is derived from an EMBL/GenBank/DDBJ whole genome shotgun (WGS) entry which is preliminary data.</text>
</comment>
<organism evidence="2 3">
    <name type="scientific">Brachybacterium hainanense</name>
    <dbReference type="NCBI Taxonomy" id="1541174"/>
    <lineage>
        <taxon>Bacteria</taxon>
        <taxon>Bacillati</taxon>
        <taxon>Actinomycetota</taxon>
        <taxon>Actinomycetes</taxon>
        <taxon>Micrococcales</taxon>
        <taxon>Dermabacteraceae</taxon>
        <taxon>Brachybacterium</taxon>
    </lineage>
</organism>
<dbReference type="Proteomes" id="UP001589793">
    <property type="component" value="Unassembled WGS sequence"/>
</dbReference>
<gene>
    <name evidence="2" type="ORF">ACFFF6_00700</name>
</gene>
<evidence type="ECO:0000256" key="1">
    <source>
        <dbReference type="SAM" id="Phobius"/>
    </source>
</evidence>
<evidence type="ECO:0000313" key="2">
    <source>
        <dbReference type="EMBL" id="MFC0672467.1"/>
    </source>
</evidence>
<dbReference type="RefSeq" id="WP_376977274.1">
    <property type="nucleotide sequence ID" value="NZ_JBHLSV010000001.1"/>
</dbReference>
<accession>A0ABV6R658</accession>
<reference evidence="2 3" key="1">
    <citation type="submission" date="2024-09" db="EMBL/GenBank/DDBJ databases">
        <authorList>
            <person name="Sun Q."/>
            <person name="Mori K."/>
        </authorList>
    </citation>
    <scope>NUCLEOTIDE SEQUENCE [LARGE SCALE GENOMIC DNA]</scope>
    <source>
        <strain evidence="2 3">CICC 10874</strain>
    </source>
</reference>
<evidence type="ECO:0000313" key="3">
    <source>
        <dbReference type="Proteomes" id="UP001589793"/>
    </source>
</evidence>
<feature type="transmembrane region" description="Helical" evidence="1">
    <location>
        <begin position="147"/>
        <end position="170"/>
    </location>
</feature>